<reference evidence="4" key="1">
    <citation type="submission" date="2016-11" db="EMBL/GenBank/DDBJ databases">
        <authorList>
            <person name="Varghese N."/>
            <person name="Submissions S."/>
        </authorList>
    </citation>
    <scope>NUCLEOTIDE SEQUENCE [LARGE SCALE GENOMIC DNA]</scope>
    <source>
        <strain evidence="4">DSM 17957</strain>
    </source>
</reference>
<sequence>MESYSGFAYVYDRLMQDVDYDGWTDYLEEIFRKYKMIPRNIADLACGTGNITNRLAQRHYNLIGVDLSEDMLQIAQEKASETGVEVIFLHQDIRELLLPTELDAILCICDGINYITHGEDLAGVFKGVWNHLKKEGLFIFDISSYYKLSRILGQNTFAENLEEISYIWENYFDESRKICDFDLTIFIKEKQLYRKHEETHSQRAYQADEIIHYLKGAGFEKVDVFDAFSFHKPKKNSERLCFVCQKQSESEHAD</sequence>
<evidence type="ECO:0000256" key="1">
    <source>
        <dbReference type="ARBA" id="ARBA00022679"/>
    </source>
</evidence>
<proteinExistence type="predicted"/>
<dbReference type="InterPro" id="IPR029063">
    <property type="entry name" value="SAM-dependent_MTases_sf"/>
</dbReference>
<evidence type="ECO:0000259" key="2">
    <source>
        <dbReference type="Pfam" id="PF13649"/>
    </source>
</evidence>
<protein>
    <submittedName>
        <fullName evidence="3">2-polyprenyl-3-methyl-5-hydroxy-6-metoxy-1,4-benzoquinol methylase</fullName>
    </submittedName>
</protein>
<organism evidence="3 4">
    <name type="scientific">Geosporobacter subterraneus DSM 17957</name>
    <dbReference type="NCBI Taxonomy" id="1121919"/>
    <lineage>
        <taxon>Bacteria</taxon>
        <taxon>Bacillati</taxon>
        <taxon>Bacillota</taxon>
        <taxon>Clostridia</taxon>
        <taxon>Peptostreptococcales</taxon>
        <taxon>Thermotaleaceae</taxon>
        <taxon>Geosporobacter</taxon>
    </lineage>
</organism>
<dbReference type="InterPro" id="IPR041698">
    <property type="entry name" value="Methyltransf_25"/>
</dbReference>
<dbReference type="Gene3D" id="2.20.25.110">
    <property type="entry name" value="S-adenosyl-L-methionine-dependent methyltransferases"/>
    <property type="match status" value="1"/>
</dbReference>
<dbReference type="CDD" id="cd02440">
    <property type="entry name" value="AdoMet_MTases"/>
    <property type="match status" value="1"/>
</dbReference>
<dbReference type="GO" id="GO:0032259">
    <property type="term" value="P:methylation"/>
    <property type="evidence" value="ECO:0007669"/>
    <property type="project" value="UniProtKB-KW"/>
</dbReference>
<feature type="domain" description="Methyltransferase" evidence="2">
    <location>
        <begin position="41"/>
        <end position="136"/>
    </location>
</feature>
<dbReference type="GO" id="GO:0008168">
    <property type="term" value="F:methyltransferase activity"/>
    <property type="evidence" value="ECO:0007669"/>
    <property type="project" value="UniProtKB-KW"/>
</dbReference>
<name>A0A1M6LU30_9FIRM</name>
<dbReference type="Gene3D" id="3.40.50.150">
    <property type="entry name" value="Vaccinia Virus protein VP39"/>
    <property type="match status" value="1"/>
</dbReference>
<dbReference type="AlphaFoldDB" id="A0A1M6LU30"/>
<keyword evidence="1" id="KW-0808">Transferase</keyword>
<accession>A0A1M6LU30</accession>
<dbReference type="Pfam" id="PF13649">
    <property type="entry name" value="Methyltransf_25"/>
    <property type="match status" value="1"/>
</dbReference>
<dbReference type="Proteomes" id="UP000184536">
    <property type="component" value="Unassembled WGS sequence"/>
</dbReference>
<keyword evidence="4" id="KW-1185">Reference proteome</keyword>
<dbReference type="STRING" id="1121919.SAMN02745975_02770"/>
<dbReference type="PANTHER" id="PTHR43861">
    <property type="entry name" value="TRANS-ACONITATE 2-METHYLTRANSFERASE-RELATED"/>
    <property type="match status" value="1"/>
</dbReference>
<evidence type="ECO:0000313" key="4">
    <source>
        <dbReference type="Proteomes" id="UP000184536"/>
    </source>
</evidence>
<evidence type="ECO:0000313" key="3">
    <source>
        <dbReference type="EMBL" id="SHJ74625.1"/>
    </source>
</evidence>
<keyword evidence="3" id="KW-0489">Methyltransferase</keyword>
<gene>
    <name evidence="3" type="ORF">SAMN02745975_02770</name>
</gene>
<dbReference type="RefSeq" id="WP_242946366.1">
    <property type="nucleotide sequence ID" value="NZ_FQZV01000039.1"/>
</dbReference>
<dbReference type="EMBL" id="FQZV01000039">
    <property type="protein sequence ID" value="SHJ74625.1"/>
    <property type="molecule type" value="Genomic_DNA"/>
</dbReference>
<dbReference type="SUPFAM" id="SSF53335">
    <property type="entry name" value="S-adenosyl-L-methionine-dependent methyltransferases"/>
    <property type="match status" value="1"/>
</dbReference>